<dbReference type="Proteomes" id="UP001183410">
    <property type="component" value="Unassembled WGS sequence"/>
</dbReference>
<keyword evidence="2" id="KW-1185">Reference proteome</keyword>
<comment type="caution">
    <text evidence="1">The sequence shown here is derived from an EMBL/GenBank/DDBJ whole genome shotgun (WGS) entry which is preliminary data.</text>
</comment>
<reference evidence="2" key="1">
    <citation type="submission" date="2023-07" db="EMBL/GenBank/DDBJ databases">
        <title>30 novel species of actinomycetes from the DSMZ collection.</title>
        <authorList>
            <person name="Nouioui I."/>
        </authorList>
    </citation>
    <scope>NUCLEOTIDE SEQUENCE [LARGE SCALE GENOMIC DNA]</scope>
    <source>
        <strain evidence="2">DSM 44915</strain>
    </source>
</reference>
<dbReference type="EMBL" id="JAVREO010000001">
    <property type="protein sequence ID" value="MDT0265028.1"/>
    <property type="molecule type" value="Genomic_DNA"/>
</dbReference>
<accession>A0ABU2JL98</accession>
<sequence>MIGRLWAAGEAPYADGLYRPDDTARELWVPGPGAWHPDAGQPITFRLGGPLDVARTVAEAGGTELDRYFESRLPADSGWLAGGGGGMGNVGWLARLDADRALRWVAFMWSSNPFTGVRVRGTRAVFRNDWRNELTLDLDDPALR</sequence>
<proteinExistence type="predicted"/>
<name>A0ABU2JL98_9ACTN</name>
<evidence type="ECO:0000313" key="1">
    <source>
        <dbReference type="EMBL" id="MDT0265028.1"/>
    </source>
</evidence>
<organism evidence="1 2">
    <name type="scientific">Streptomyces chisholmiae</name>
    <dbReference type="NCBI Taxonomy" id="3075540"/>
    <lineage>
        <taxon>Bacteria</taxon>
        <taxon>Bacillati</taxon>
        <taxon>Actinomycetota</taxon>
        <taxon>Actinomycetes</taxon>
        <taxon>Kitasatosporales</taxon>
        <taxon>Streptomycetaceae</taxon>
        <taxon>Streptomyces</taxon>
    </lineage>
</organism>
<evidence type="ECO:0000313" key="2">
    <source>
        <dbReference type="Proteomes" id="UP001183410"/>
    </source>
</evidence>
<gene>
    <name evidence="1" type="ORF">RM844_01860</name>
</gene>
<dbReference type="RefSeq" id="WP_311664326.1">
    <property type="nucleotide sequence ID" value="NZ_JAVREO010000001.1"/>
</dbReference>
<protein>
    <submittedName>
        <fullName evidence="1">Uncharacterized protein</fullName>
    </submittedName>
</protein>